<feature type="region of interest" description="Disordered" evidence="1">
    <location>
        <begin position="144"/>
        <end position="179"/>
    </location>
</feature>
<feature type="compositionally biased region" description="Pro residues" evidence="1">
    <location>
        <begin position="393"/>
        <end position="402"/>
    </location>
</feature>
<name>A0A061B5Z0_CYBFA</name>
<feature type="region of interest" description="Disordered" evidence="1">
    <location>
        <begin position="229"/>
        <end position="432"/>
    </location>
</feature>
<proteinExistence type="predicted"/>
<protein>
    <submittedName>
        <fullName evidence="2">CYFA0S09e03642g1_1</fullName>
    </submittedName>
</protein>
<accession>A0A061B5Z0</accession>
<gene>
    <name evidence="2" type="ORF">CYFA0S_09e03642g</name>
</gene>
<organism evidence="2">
    <name type="scientific">Cyberlindnera fabianii</name>
    <name type="common">Yeast</name>
    <name type="synonym">Hansenula fabianii</name>
    <dbReference type="NCBI Taxonomy" id="36022"/>
    <lineage>
        <taxon>Eukaryota</taxon>
        <taxon>Fungi</taxon>
        <taxon>Dikarya</taxon>
        <taxon>Ascomycota</taxon>
        <taxon>Saccharomycotina</taxon>
        <taxon>Saccharomycetes</taxon>
        <taxon>Phaffomycetales</taxon>
        <taxon>Phaffomycetaceae</taxon>
        <taxon>Cyberlindnera</taxon>
    </lineage>
</organism>
<feature type="compositionally biased region" description="Polar residues" evidence="1">
    <location>
        <begin position="414"/>
        <end position="428"/>
    </location>
</feature>
<evidence type="ECO:0000313" key="2">
    <source>
        <dbReference type="EMBL" id="CDR42440.1"/>
    </source>
</evidence>
<feature type="compositionally biased region" description="Polar residues" evidence="1">
    <location>
        <begin position="318"/>
        <end position="341"/>
    </location>
</feature>
<feature type="compositionally biased region" description="Polar residues" evidence="1">
    <location>
        <begin position="1"/>
        <end position="17"/>
    </location>
</feature>
<dbReference type="EMBL" id="LK052894">
    <property type="protein sequence ID" value="CDR42440.1"/>
    <property type="molecule type" value="Genomic_DNA"/>
</dbReference>
<evidence type="ECO:0000256" key="1">
    <source>
        <dbReference type="SAM" id="MobiDB-lite"/>
    </source>
</evidence>
<dbReference type="OrthoDB" id="10671909at2759"/>
<feature type="compositionally biased region" description="Basic residues" evidence="1">
    <location>
        <begin position="359"/>
        <end position="371"/>
    </location>
</feature>
<feature type="compositionally biased region" description="Low complexity" evidence="1">
    <location>
        <begin position="81"/>
        <end position="96"/>
    </location>
</feature>
<sequence length="500" mass="57008">MSNQIYYTDQRSQLADQYHSRQSAEYDNYQRVQRKQILNQAYQPDYIEFAQDGRYTAPRQATSHINSRSHHRAVSTTTQHTRSPAPSTTSQPSTDPLSEKRSEAVTPRSRPKSTQRDSPKPQFYYEPHRANNIVFEESPEEIMARKKAEKSKRKNQKKFAMFNKKPTNAEADSTPSPLYSHRNGSDDALELMPTIAMGYENSLDKQMRNMPNAGELRITGNGYYFRPEEVESDDDTESDTKMDVRGVYTRDDEHSNSIRRTSDRGGQDDIRVSPKRERTDGKHTVSRNPSMEYLQKAPAIVRSRSTSRERGDKISRPISRSSVRELSNSRSMAASPSTAVNPSEDATAAIDVGPEPRKKGVFKKLFSKKKKESKDNKAKELNQFMRSPERPYPEGPQLPPPIGLTERNSDAIESESQPHSPRTPSQESPVDGYFEEPAVQGATLADLLDSIPILSFVLQKIDATDRLSDQGKFLLKTAIIIWIMYEMQMMWESITRIFRV</sequence>
<feature type="compositionally biased region" description="Basic and acidic residues" evidence="1">
    <location>
        <begin position="238"/>
        <end position="283"/>
    </location>
</feature>
<feature type="compositionally biased region" description="Basic and acidic residues" evidence="1">
    <location>
        <begin position="306"/>
        <end position="315"/>
    </location>
</feature>
<feature type="region of interest" description="Disordered" evidence="1">
    <location>
        <begin position="58"/>
        <end position="130"/>
    </location>
</feature>
<dbReference type="VEuPathDB" id="FungiDB:BON22_2713"/>
<reference evidence="2" key="1">
    <citation type="journal article" date="2014" name="Genome Announc.">
        <title>Genome sequence of the yeast Cyberlindnera fabianii (Hansenula fabianii).</title>
        <authorList>
            <person name="Freel K.C."/>
            <person name="Sarilar V."/>
            <person name="Neuveglise C."/>
            <person name="Devillers H."/>
            <person name="Friedrich A."/>
            <person name="Schacherer J."/>
        </authorList>
    </citation>
    <scope>NUCLEOTIDE SEQUENCE</scope>
    <source>
        <strain evidence="2">YJS4271</strain>
    </source>
</reference>
<dbReference type="AlphaFoldDB" id="A0A061B5Z0"/>
<feature type="region of interest" description="Disordered" evidence="1">
    <location>
        <begin position="1"/>
        <end position="27"/>
    </location>
</feature>
<feature type="compositionally biased region" description="Basic residues" evidence="1">
    <location>
        <begin position="145"/>
        <end position="157"/>
    </location>
</feature>